<feature type="compositionally biased region" description="Polar residues" evidence="3">
    <location>
        <begin position="416"/>
        <end position="452"/>
    </location>
</feature>
<dbReference type="PANTHER" id="PTHR24362:SF309">
    <property type="entry name" value="PROTEIN KINASE DOMAIN-CONTAINING PROTEIN"/>
    <property type="match status" value="1"/>
</dbReference>
<proteinExistence type="predicted"/>
<feature type="region of interest" description="Disordered" evidence="3">
    <location>
        <begin position="159"/>
        <end position="185"/>
    </location>
</feature>
<name>A0A1J4JWQ4_9EUKA</name>
<dbReference type="InterPro" id="IPR000719">
    <property type="entry name" value="Prot_kinase_dom"/>
</dbReference>
<evidence type="ECO:0000313" key="6">
    <source>
        <dbReference type="Proteomes" id="UP000179807"/>
    </source>
</evidence>
<accession>A0A1J4JWQ4</accession>
<dbReference type="EMBL" id="MLAK01000839">
    <property type="protein sequence ID" value="OHT03098.1"/>
    <property type="molecule type" value="Genomic_DNA"/>
</dbReference>
<gene>
    <name evidence="5" type="ORF">TRFO_29567</name>
</gene>
<evidence type="ECO:0000256" key="2">
    <source>
        <dbReference type="ARBA" id="ARBA00022840"/>
    </source>
</evidence>
<dbReference type="GO" id="GO:0004672">
    <property type="term" value="F:protein kinase activity"/>
    <property type="evidence" value="ECO:0007669"/>
    <property type="project" value="InterPro"/>
</dbReference>
<dbReference type="SMART" id="SM00220">
    <property type="entry name" value="S_TKc"/>
    <property type="match status" value="1"/>
</dbReference>
<dbReference type="OrthoDB" id="248923at2759"/>
<comment type="caution">
    <text evidence="5">The sequence shown here is derived from an EMBL/GenBank/DDBJ whole genome shotgun (WGS) entry which is preliminary data.</text>
</comment>
<dbReference type="InterPro" id="IPR011009">
    <property type="entry name" value="Kinase-like_dom_sf"/>
</dbReference>
<evidence type="ECO:0000313" key="5">
    <source>
        <dbReference type="EMBL" id="OHT03098.1"/>
    </source>
</evidence>
<dbReference type="FunFam" id="1.10.510.10:FF:000571">
    <property type="entry name" value="Maternal embryonic leucine zipper kinase"/>
    <property type="match status" value="1"/>
</dbReference>
<feature type="region of interest" description="Disordered" evidence="3">
    <location>
        <begin position="502"/>
        <end position="524"/>
    </location>
</feature>
<dbReference type="SUPFAM" id="SSF56112">
    <property type="entry name" value="Protein kinase-like (PK-like)"/>
    <property type="match status" value="1"/>
</dbReference>
<dbReference type="PROSITE" id="PS00108">
    <property type="entry name" value="PROTEIN_KINASE_ST"/>
    <property type="match status" value="1"/>
</dbReference>
<keyword evidence="1" id="KW-0547">Nucleotide-binding</keyword>
<dbReference type="Gene3D" id="1.10.510.10">
    <property type="entry name" value="Transferase(Phosphotransferase) domain 1"/>
    <property type="match status" value="1"/>
</dbReference>
<dbReference type="InterPro" id="IPR008271">
    <property type="entry name" value="Ser/Thr_kinase_AS"/>
</dbReference>
<evidence type="ECO:0000259" key="4">
    <source>
        <dbReference type="PROSITE" id="PS50011"/>
    </source>
</evidence>
<protein>
    <recommendedName>
        <fullName evidence="4">Protein kinase domain-containing protein</fullName>
    </recommendedName>
</protein>
<organism evidence="5 6">
    <name type="scientific">Tritrichomonas foetus</name>
    <dbReference type="NCBI Taxonomy" id="1144522"/>
    <lineage>
        <taxon>Eukaryota</taxon>
        <taxon>Metamonada</taxon>
        <taxon>Parabasalia</taxon>
        <taxon>Tritrichomonadida</taxon>
        <taxon>Tritrichomonadidae</taxon>
        <taxon>Tritrichomonas</taxon>
    </lineage>
</organism>
<keyword evidence="2" id="KW-0067">ATP-binding</keyword>
<dbReference type="AlphaFoldDB" id="A0A1J4JWQ4"/>
<evidence type="ECO:0000256" key="1">
    <source>
        <dbReference type="ARBA" id="ARBA00022741"/>
    </source>
</evidence>
<dbReference type="PANTHER" id="PTHR24362">
    <property type="entry name" value="SERINE/THREONINE-PROTEIN KINASE NEK"/>
    <property type="match status" value="1"/>
</dbReference>
<feature type="region of interest" description="Disordered" evidence="3">
    <location>
        <begin position="416"/>
        <end position="475"/>
    </location>
</feature>
<evidence type="ECO:0000256" key="3">
    <source>
        <dbReference type="SAM" id="MobiDB-lite"/>
    </source>
</evidence>
<dbReference type="Proteomes" id="UP000179807">
    <property type="component" value="Unassembled WGS sequence"/>
</dbReference>
<dbReference type="GO" id="GO:0005524">
    <property type="term" value="F:ATP binding"/>
    <property type="evidence" value="ECO:0007669"/>
    <property type="project" value="UniProtKB-KW"/>
</dbReference>
<dbReference type="GeneID" id="94841557"/>
<dbReference type="VEuPathDB" id="TrichDB:TRFO_29567"/>
<dbReference type="PROSITE" id="PS50011">
    <property type="entry name" value="PROTEIN_KINASE_DOM"/>
    <property type="match status" value="1"/>
</dbReference>
<dbReference type="Pfam" id="PF00069">
    <property type="entry name" value="Pkinase"/>
    <property type="match status" value="1"/>
</dbReference>
<sequence length="654" mass="73439">MFVAKVIRPKATDNFDFYKQQEDQMKLARESPDVAENSNIIQSNNVDDQNRLNNSFAGNQQLVDSQKRVSQQTKVIENSNGTNIANGNDIGVIDNINLKNALMACSPCVNDINKSQKNHQRCHIGQIISDKYNPAKHEIVKSFSDPDFKNLDDIPHTERNKRVKHSSRKRAKRNSFDDPPKKPKNGADYNLNSAWESFDSEVSALLKLDHPHIIRMYEYFTEKNFFFLILEYCVNKSLADEVKTYGALKGHRLISVARQLVSAIYFAHSQKIAHIDIKPQNILFDEFGRVKLADFGISICSANNHDIIINYKCSPAYASPEVLRREPHDIFKSDIWSLGVTIYFMAYGKLPIMFNDTQQILRDMKELGPSCFKTKIPKELFDVMKRMLMYNPNHRITIDEAYSILFNENASFNSSMKQSKQTKNFGPASPRQNYGSSLSRPPSPTNPLDNMTSNSNSFNASSSSLNGSSNEMNKENQINGVNVSDLPKLAEKILLLPSEKSSFNKTASGSVPPKTGLTGPLSPLSTGKSMRVPLNFKCLAANTTLTINGGLAIIKRNSNRLSFMTVNSALGRKGNDVFLHSSDLPLALRMRQKSEQRTRMVSGFPFSPRSSVLAQAQTLSDGSNHEDVNININCSILEHDEKKKDNVPNVVEQI</sequence>
<dbReference type="RefSeq" id="XP_068356234.1">
    <property type="nucleotide sequence ID" value="XM_068506853.1"/>
</dbReference>
<feature type="compositionally biased region" description="Basic residues" evidence="3">
    <location>
        <begin position="161"/>
        <end position="173"/>
    </location>
</feature>
<feature type="compositionally biased region" description="Low complexity" evidence="3">
    <location>
        <begin position="453"/>
        <end position="470"/>
    </location>
</feature>
<feature type="domain" description="Protein kinase" evidence="4">
    <location>
        <begin position="137"/>
        <end position="412"/>
    </location>
</feature>
<keyword evidence="6" id="KW-1185">Reference proteome</keyword>
<reference evidence="5" key="1">
    <citation type="submission" date="2016-10" db="EMBL/GenBank/DDBJ databases">
        <authorList>
            <person name="Benchimol M."/>
            <person name="Almeida L.G."/>
            <person name="Vasconcelos A.T."/>
            <person name="Perreira-Neves A."/>
            <person name="Rosa I.A."/>
            <person name="Tasca T."/>
            <person name="Bogo M.R."/>
            <person name="de Souza W."/>
        </authorList>
    </citation>
    <scope>NUCLEOTIDE SEQUENCE [LARGE SCALE GENOMIC DNA]</scope>
    <source>
        <strain evidence="5">K</strain>
    </source>
</reference>